<keyword evidence="2" id="KW-0479">Metal-binding</keyword>
<evidence type="ECO:0000256" key="8">
    <source>
        <dbReference type="ARBA" id="ARBA00023163"/>
    </source>
</evidence>
<dbReference type="Gene3D" id="3.30.160.60">
    <property type="entry name" value="Classic Zinc Finger"/>
    <property type="match status" value="3"/>
</dbReference>
<evidence type="ECO:0000256" key="1">
    <source>
        <dbReference type="ARBA" id="ARBA00004123"/>
    </source>
</evidence>
<dbReference type="AlphaFoldDB" id="A0A3B3T1Y6"/>
<dbReference type="STRING" id="1676925.ENSPKIP00000036493"/>
<dbReference type="FunFam" id="3.30.160.60:FF:000073">
    <property type="entry name" value="IKAROS family zinc finger 1"/>
    <property type="match status" value="1"/>
</dbReference>
<dbReference type="GeneTree" id="ENSGT00940000157137"/>
<protein>
    <submittedName>
        <fullName evidence="13">IKAROS family zinc finger 2</fullName>
    </submittedName>
</protein>
<evidence type="ECO:0000256" key="11">
    <source>
        <dbReference type="PROSITE-ProRule" id="PRU00042"/>
    </source>
</evidence>
<evidence type="ECO:0000256" key="9">
    <source>
        <dbReference type="ARBA" id="ARBA00023242"/>
    </source>
</evidence>
<dbReference type="GO" id="GO:0005634">
    <property type="term" value="C:nucleus"/>
    <property type="evidence" value="ECO:0007669"/>
    <property type="project" value="UniProtKB-SubCell"/>
</dbReference>
<keyword evidence="5" id="KW-0862">Zinc</keyword>
<dbReference type="InterPro" id="IPR050589">
    <property type="entry name" value="Ikaros_C2H2-ZF"/>
</dbReference>
<dbReference type="InterPro" id="IPR036236">
    <property type="entry name" value="Znf_C2H2_sf"/>
</dbReference>
<reference evidence="13" key="1">
    <citation type="submission" date="2025-08" db="UniProtKB">
        <authorList>
            <consortium name="Ensembl"/>
        </authorList>
    </citation>
    <scope>IDENTIFICATION</scope>
</reference>
<dbReference type="InterPro" id="IPR013087">
    <property type="entry name" value="Znf_C2H2_type"/>
</dbReference>
<dbReference type="SMART" id="SM00355">
    <property type="entry name" value="ZnF_C2H2"/>
    <property type="match status" value="5"/>
</dbReference>
<keyword evidence="7" id="KW-0238">DNA-binding</keyword>
<dbReference type="GO" id="GO:0003700">
    <property type="term" value="F:DNA-binding transcription factor activity"/>
    <property type="evidence" value="ECO:0007669"/>
    <property type="project" value="TreeGrafter"/>
</dbReference>
<name>A0A3B3T1Y6_9TELE</name>
<evidence type="ECO:0000259" key="12">
    <source>
        <dbReference type="PROSITE" id="PS50157"/>
    </source>
</evidence>
<dbReference type="GO" id="GO:0000978">
    <property type="term" value="F:RNA polymerase II cis-regulatory region sequence-specific DNA binding"/>
    <property type="evidence" value="ECO:0007669"/>
    <property type="project" value="TreeGrafter"/>
</dbReference>
<dbReference type="PROSITE" id="PS50157">
    <property type="entry name" value="ZINC_FINGER_C2H2_2"/>
    <property type="match status" value="3"/>
</dbReference>
<dbReference type="PANTHER" id="PTHR24404">
    <property type="entry name" value="ZINC FINGER PROTEIN"/>
    <property type="match status" value="1"/>
</dbReference>
<evidence type="ECO:0000256" key="10">
    <source>
        <dbReference type="ARBA" id="ARBA00038390"/>
    </source>
</evidence>
<comment type="similarity">
    <text evidence="10">Belongs to the Ikaros C2H2-type zinc-finger protein family.</text>
</comment>
<dbReference type="FunFam" id="3.30.160.60:FF:000448">
    <property type="entry name" value="RE1-silencing transcription factor A"/>
    <property type="match status" value="1"/>
</dbReference>
<dbReference type="GO" id="GO:0006357">
    <property type="term" value="P:regulation of transcription by RNA polymerase II"/>
    <property type="evidence" value="ECO:0007669"/>
    <property type="project" value="TreeGrafter"/>
</dbReference>
<dbReference type="GO" id="GO:0008270">
    <property type="term" value="F:zinc ion binding"/>
    <property type="evidence" value="ECO:0007669"/>
    <property type="project" value="UniProtKB-KW"/>
</dbReference>
<evidence type="ECO:0000256" key="4">
    <source>
        <dbReference type="ARBA" id="ARBA00022771"/>
    </source>
</evidence>
<comment type="subcellular location">
    <subcellularLocation>
        <location evidence="1">Nucleus</location>
    </subcellularLocation>
</comment>
<evidence type="ECO:0000313" key="14">
    <source>
        <dbReference type="Proteomes" id="UP000261540"/>
    </source>
</evidence>
<evidence type="ECO:0000256" key="5">
    <source>
        <dbReference type="ARBA" id="ARBA00022833"/>
    </source>
</evidence>
<dbReference type="PANTHER" id="PTHR24404:SF33">
    <property type="entry name" value="ZINC FINGER PROTEIN HELIOS"/>
    <property type="match status" value="1"/>
</dbReference>
<feature type="domain" description="C2H2-type" evidence="12">
    <location>
        <begin position="194"/>
        <end position="222"/>
    </location>
</feature>
<dbReference type="Proteomes" id="UP000261540">
    <property type="component" value="Unplaced"/>
</dbReference>
<dbReference type="Ensembl" id="ENSPKIT00000017440.1">
    <property type="protein sequence ID" value="ENSPKIP00000036493.1"/>
    <property type="gene ID" value="ENSPKIG00000015042.1"/>
</dbReference>
<keyword evidence="9" id="KW-0539">Nucleus</keyword>
<keyword evidence="3" id="KW-0677">Repeat</keyword>
<reference evidence="13" key="2">
    <citation type="submission" date="2025-09" db="UniProtKB">
        <authorList>
            <consortium name="Ensembl"/>
        </authorList>
    </citation>
    <scope>IDENTIFICATION</scope>
</reference>
<proteinExistence type="inferred from homology"/>
<keyword evidence="4 11" id="KW-0863">Zinc-finger</keyword>
<evidence type="ECO:0000256" key="6">
    <source>
        <dbReference type="ARBA" id="ARBA00023015"/>
    </source>
</evidence>
<dbReference type="FunFam" id="3.30.160.60:FF:000080">
    <property type="entry name" value="IKAROS family zinc finger 4"/>
    <property type="match status" value="1"/>
</dbReference>
<evidence type="ECO:0000256" key="3">
    <source>
        <dbReference type="ARBA" id="ARBA00022737"/>
    </source>
</evidence>
<dbReference type="PROSITE" id="PS00028">
    <property type="entry name" value="ZINC_FINGER_C2H2_1"/>
    <property type="match status" value="4"/>
</dbReference>
<evidence type="ECO:0000256" key="2">
    <source>
        <dbReference type="ARBA" id="ARBA00022723"/>
    </source>
</evidence>
<dbReference type="SUPFAM" id="SSF57667">
    <property type="entry name" value="beta-beta-alpha zinc fingers"/>
    <property type="match status" value="3"/>
</dbReference>
<sequence length="522" mass="58889">MVTLDRVSIRLRVCGNKPSRTAEKTINLKTMERKTADVYPHSNGDRSPMKDASRMLVDLSVRIHNGQSLQYFNSPNTDLIKVEEEVGEEGLRMNLGKEETAQNEVEMLETPVIGSPNNEQGGGLRPAAFRLPNCDRPFQCSQCGVAFTQKGNLLRHIKLHSGEKPFKCPCCSYACRRRDALAGHLRTHSAGKPYNCNFCGKSYKQRSSLEEHKDRCHNYVETIDTNILATEEVKGGTDKTSLLEAVSLVPFNQPPVTERLPSTVGKRKSTVPQKFVDEKLAYYSYQASLKYEKEAELLQAHIMDHAISNAISYLGTNALRPLVHHPTLSVTDIVPIVNPLYTHMYQLGPQMEQANRQTVLPQPSIQLDSPSSINSSLSLIRPKNSLTNQEESPCNSGTESATFNFNSLQDRPGSSSNHVPYLRYSMTVGKEEVQEVGPGCMDASFDHCITRNVYRVFSREGKEMRTFKCEHCHVLFLDHVMYTIHMGCHGYRNPLECNICGRCSQDRYEFFSHIVRGEHIFH</sequence>
<organism evidence="13 14">
    <name type="scientific">Paramormyrops kingsleyae</name>
    <dbReference type="NCBI Taxonomy" id="1676925"/>
    <lineage>
        <taxon>Eukaryota</taxon>
        <taxon>Metazoa</taxon>
        <taxon>Chordata</taxon>
        <taxon>Craniata</taxon>
        <taxon>Vertebrata</taxon>
        <taxon>Euteleostomi</taxon>
        <taxon>Actinopterygii</taxon>
        <taxon>Neopterygii</taxon>
        <taxon>Teleostei</taxon>
        <taxon>Osteoglossocephala</taxon>
        <taxon>Osteoglossomorpha</taxon>
        <taxon>Osteoglossiformes</taxon>
        <taxon>Mormyridae</taxon>
        <taxon>Paramormyrops</taxon>
    </lineage>
</organism>
<evidence type="ECO:0000313" key="13">
    <source>
        <dbReference type="Ensembl" id="ENSPKIP00000036493.1"/>
    </source>
</evidence>
<feature type="domain" description="C2H2-type" evidence="12">
    <location>
        <begin position="138"/>
        <end position="165"/>
    </location>
</feature>
<keyword evidence="6" id="KW-0805">Transcription regulation</keyword>
<evidence type="ECO:0000256" key="7">
    <source>
        <dbReference type="ARBA" id="ARBA00023125"/>
    </source>
</evidence>
<feature type="domain" description="C2H2-type" evidence="12">
    <location>
        <begin position="166"/>
        <end position="193"/>
    </location>
</feature>
<keyword evidence="8" id="KW-0804">Transcription</keyword>
<keyword evidence="14" id="KW-1185">Reference proteome</keyword>
<accession>A0A3B3T1Y6</accession>
<dbReference type="Pfam" id="PF00096">
    <property type="entry name" value="zf-C2H2"/>
    <property type="match status" value="2"/>
</dbReference>
<dbReference type="OrthoDB" id="654211at2759"/>